<proteinExistence type="predicted"/>
<dbReference type="EMBL" id="BGPR01000118">
    <property type="protein sequence ID" value="GBL96160.1"/>
    <property type="molecule type" value="Genomic_DNA"/>
</dbReference>
<gene>
    <name evidence="1" type="ORF">AVEN_118715_1</name>
</gene>
<reference evidence="1 2" key="1">
    <citation type="journal article" date="2019" name="Sci. Rep.">
        <title>Orb-weaving spider Araneus ventricosus genome elucidates the spidroin gene catalogue.</title>
        <authorList>
            <person name="Kono N."/>
            <person name="Nakamura H."/>
            <person name="Ohtoshi R."/>
            <person name="Moran D.A.P."/>
            <person name="Shinohara A."/>
            <person name="Yoshida Y."/>
            <person name="Fujiwara M."/>
            <person name="Mori M."/>
            <person name="Tomita M."/>
            <person name="Arakawa K."/>
        </authorList>
    </citation>
    <scope>NUCLEOTIDE SEQUENCE [LARGE SCALE GENOMIC DNA]</scope>
</reference>
<comment type="caution">
    <text evidence="1">The sequence shown here is derived from an EMBL/GenBank/DDBJ whole genome shotgun (WGS) entry which is preliminary data.</text>
</comment>
<accession>A0A4Y2BVE1</accession>
<evidence type="ECO:0000313" key="2">
    <source>
        <dbReference type="Proteomes" id="UP000499080"/>
    </source>
</evidence>
<dbReference type="Proteomes" id="UP000499080">
    <property type="component" value="Unassembled WGS sequence"/>
</dbReference>
<protein>
    <submittedName>
        <fullName evidence="1">Uncharacterized protein</fullName>
    </submittedName>
</protein>
<sequence length="101" mass="11251">MVDLCAFWHRIGSCGRAGCLTFSKRTNLAQFLMKVIPESSLPPYIGAKILPRVVPRKLVLQSWCEASHNNFTANLFCKWVGRLCFVTLQEVFCGGATSILS</sequence>
<organism evidence="1 2">
    <name type="scientific">Araneus ventricosus</name>
    <name type="common">Orbweaver spider</name>
    <name type="synonym">Epeira ventricosa</name>
    <dbReference type="NCBI Taxonomy" id="182803"/>
    <lineage>
        <taxon>Eukaryota</taxon>
        <taxon>Metazoa</taxon>
        <taxon>Ecdysozoa</taxon>
        <taxon>Arthropoda</taxon>
        <taxon>Chelicerata</taxon>
        <taxon>Arachnida</taxon>
        <taxon>Araneae</taxon>
        <taxon>Araneomorphae</taxon>
        <taxon>Entelegynae</taxon>
        <taxon>Araneoidea</taxon>
        <taxon>Araneidae</taxon>
        <taxon>Araneus</taxon>
    </lineage>
</organism>
<name>A0A4Y2BVE1_ARAVE</name>
<evidence type="ECO:0000313" key="1">
    <source>
        <dbReference type="EMBL" id="GBL96160.1"/>
    </source>
</evidence>
<dbReference type="AlphaFoldDB" id="A0A4Y2BVE1"/>
<keyword evidence="2" id="KW-1185">Reference proteome</keyword>